<evidence type="ECO:0000313" key="3">
    <source>
        <dbReference type="EMBL" id="AEV30833.1"/>
    </source>
</evidence>
<dbReference type="InterPro" id="IPR009057">
    <property type="entry name" value="Homeodomain-like_sf"/>
</dbReference>
<evidence type="ECO:0000313" key="4">
    <source>
        <dbReference type="Proteomes" id="UP000005632"/>
    </source>
</evidence>
<name>G8QYX4_SPHPG</name>
<dbReference type="Proteomes" id="UP000005632">
    <property type="component" value="Chromosome"/>
</dbReference>
<evidence type="ECO:0000256" key="1">
    <source>
        <dbReference type="ARBA" id="ARBA00023125"/>
    </source>
</evidence>
<dbReference type="Gene3D" id="1.10.357.10">
    <property type="entry name" value="Tetracycline Repressor, domain 2"/>
    <property type="match status" value="1"/>
</dbReference>
<dbReference type="HOGENOM" id="CLU_069356_42_0_12"/>
<keyword evidence="4" id="KW-1185">Reference proteome</keyword>
<protein>
    <submittedName>
        <fullName evidence="3">Transcriptional regulator</fullName>
    </submittedName>
</protein>
<dbReference type="STRING" id="158190.SpiGrapes_3086"/>
<keyword evidence="1" id="KW-0238">DNA-binding</keyword>
<feature type="domain" description="HTH tetR-type" evidence="2">
    <location>
        <begin position="76"/>
        <end position="114"/>
    </location>
</feature>
<gene>
    <name evidence="3" type="ordered locus">SpiGrapes_3086</name>
</gene>
<dbReference type="eggNOG" id="COG1309">
    <property type="taxonomic scope" value="Bacteria"/>
</dbReference>
<dbReference type="Pfam" id="PF00440">
    <property type="entry name" value="TetR_N"/>
    <property type="match status" value="1"/>
</dbReference>
<dbReference type="AlphaFoldDB" id="G8QYX4"/>
<dbReference type="GO" id="GO:0003677">
    <property type="term" value="F:DNA binding"/>
    <property type="evidence" value="ECO:0007669"/>
    <property type="project" value="UniProtKB-KW"/>
</dbReference>
<dbReference type="EMBL" id="CP003155">
    <property type="protein sequence ID" value="AEV30833.1"/>
    <property type="molecule type" value="Genomic_DNA"/>
</dbReference>
<evidence type="ECO:0000259" key="2">
    <source>
        <dbReference type="Pfam" id="PF00440"/>
    </source>
</evidence>
<dbReference type="SUPFAM" id="SSF46689">
    <property type="entry name" value="Homeodomain-like"/>
    <property type="match status" value="1"/>
</dbReference>
<accession>G8QYX4</accession>
<reference evidence="3 4" key="1">
    <citation type="submission" date="2011-11" db="EMBL/GenBank/DDBJ databases">
        <title>Complete sequence of Spirochaeta sp. grapes.</title>
        <authorList>
            <consortium name="US DOE Joint Genome Institute"/>
            <person name="Lucas S."/>
            <person name="Han J."/>
            <person name="Lapidus A."/>
            <person name="Cheng J.-F."/>
            <person name="Goodwin L."/>
            <person name="Pitluck S."/>
            <person name="Peters L."/>
            <person name="Ovchinnikova G."/>
            <person name="Munk A.C."/>
            <person name="Detter J.C."/>
            <person name="Han C."/>
            <person name="Tapia R."/>
            <person name="Land M."/>
            <person name="Hauser L."/>
            <person name="Kyrpides N."/>
            <person name="Ivanova N."/>
            <person name="Pagani I."/>
            <person name="Ritalahtilisa K."/>
            <person name="Loeffler F."/>
            <person name="Woyke T."/>
        </authorList>
    </citation>
    <scope>NUCLEOTIDE SEQUENCE [LARGE SCALE GENOMIC DNA]</scope>
    <source>
        <strain evidence="4">ATCC BAA-1885 / DSM 22778 / Grapes</strain>
    </source>
</reference>
<sequence length="247" mass="28796">MVGKKSIERFYSWVFVAKQRYRHQRLLCIDKDKTSDMILTIKTFLVKRIITLPKALSEHERTAIRIRLKEEGKICLGLYGLKKTTVDELVKRTQIPKGTFYLFYASKELLFFEILMDLHDSLQQSLLSQVQEKGRTVGCEELTDLLYNLFREIEKTFLPSFLASGDLELLMRKLPPEIAREHMKKDDFSVGQLLDLLSIETTKEMIEVFSVALRAIFTSLLHKQEIGEEHFNDAVKMMLRGIVSQLF</sequence>
<dbReference type="InterPro" id="IPR001647">
    <property type="entry name" value="HTH_TetR"/>
</dbReference>
<proteinExistence type="predicted"/>
<dbReference type="KEGG" id="sgp:SpiGrapes_3086"/>
<organism evidence="3 4">
    <name type="scientific">Sphaerochaeta pleomorpha (strain ATCC BAA-1885 / DSM 22778 / Grapes)</name>
    <dbReference type="NCBI Taxonomy" id="158190"/>
    <lineage>
        <taxon>Bacteria</taxon>
        <taxon>Pseudomonadati</taxon>
        <taxon>Spirochaetota</taxon>
        <taxon>Spirochaetia</taxon>
        <taxon>Spirochaetales</taxon>
        <taxon>Sphaerochaetaceae</taxon>
        <taxon>Sphaerochaeta</taxon>
    </lineage>
</organism>